<evidence type="ECO:0000313" key="1">
    <source>
        <dbReference type="EMBL" id="THZ89377.1"/>
    </source>
</evidence>
<organism evidence="1 2">
    <name type="scientific">Aureobasidium pullulans</name>
    <name type="common">Black yeast</name>
    <name type="synonym">Pullularia pullulans</name>
    <dbReference type="NCBI Taxonomy" id="5580"/>
    <lineage>
        <taxon>Eukaryota</taxon>
        <taxon>Fungi</taxon>
        <taxon>Dikarya</taxon>
        <taxon>Ascomycota</taxon>
        <taxon>Pezizomycotina</taxon>
        <taxon>Dothideomycetes</taxon>
        <taxon>Dothideomycetidae</taxon>
        <taxon>Dothideales</taxon>
        <taxon>Saccotheciaceae</taxon>
        <taxon>Aureobasidium</taxon>
    </lineage>
</organism>
<proteinExistence type="predicted"/>
<name>A0A4S9YBC5_AURPU</name>
<sequence length="151" mass="17202">LYLRLRKAALFIKLPKDIYGRPLRYNLPPKHGDRGLISKIDIVEKAGAIKATKEYAREFKHRPTSTVLSKECAAEARYILHGFRLNLYDDAYRLHLPLLAVILTAIRANSKPDKAAKDLITTNGGRKEVVFKIITFGKHCFLIKGEDELEE</sequence>
<reference evidence="1 2" key="1">
    <citation type="submission" date="2018-10" db="EMBL/GenBank/DDBJ databases">
        <title>Fifty Aureobasidium pullulans genomes reveal a recombining polyextremotolerant generalist.</title>
        <authorList>
            <person name="Gostincar C."/>
            <person name="Turk M."/>
            <person name="Zajc J."/>
            <person name="Gunde-Cimerman N."/>
        </authorList>
    </citation>
    <scope>NUCLEOTIDE SEQUENCE [LARGE SCALE GENOMIC DNA]</scope>
    <source>
        <strain evidence="1 2">EXF-3380</strain>
    </source>
</reference>
<protein>
    <submittedName>
        <fullName evidence="1">Uncharacterized protein</fullName>
    </submittedName>
</protein>
<dbReference type="EMBL" id="QZBU01006176">
    <property type="protein sequence ID" value="THZ89377.1"/>
    <property type="molecule type" value="Genomic_DNA"/>
</dbReference>
<dbReference type="Proteomes" id="UP000304947">
    <property type="component" value="Unassembled WGS sequence"/>
</dbReference>
<accession>A0A4S9YBC5</accession>
<comment type="caution">
    <text evidence="1">The sequence shown here is derived from an EMBL/GenBank/DDBJ whole genome shotgun (WGS) entry which is preliminary data.</text>
</comment>
<dbReference type="AlphaFoldDB" id="A0A4S9YBC5"/>
<gene>
    <name evidence="1" type="ORF">D6C83_09408</name>
</gene>
<feature type="non-terminal residue" evidence="1">
    <location>
        <position position="1"/>
    </location>
</feature>
<evidence type="ECO:0000313" key="2">
    <source>
        <dbReference type="Proteomes" id="UP000304947"/>
    </source>
</evidence>